<evidence type="ECO:0000256" key="1">
    <source>
        <dbReference type="SAM" id="Phobius"/>
    </source>
</evidence>
<comment type="caution">
    <text evidence="2">The sequence shown here is derived from an EMBL/GenBank/DDBJ whole genome shotgun (WGS) entry which is preliminary data.</text>
</comment>
<evidence type="ECO:0000313" key="2">
    <source>
        <dbReference type="EMBL" id="TYT60549.1"/>
    </source>
</evidence>
<dbReference type="PANTHER" id="PTHR31272:SF9">
    <property type="entry name" value="BLL1027 PROTEIN"/>
    <property type="match status" value="1"/>
</dbReference>
<proteinExistence type="predicted"/>
<feature type="transmembrane region" description="Helical" evidence="1">
    <location>
        <begin position="157"/>
        <end position="183"/>
    </location>
</feature>
<keyword evidence="1" id="KW-0812">Transmembrane</keyword>
<accession>A0A5D5AFI1</accession>
<organism evidence="2 3">
    <name type="scientific">Natrialba swarupiae</name>
    <dbReference type="NCBI Taxonomy" id="2448032"/>
    <lineage>
        <taxon>Archaea</taxon>
        <taxon>Methanobacteriati</taxon>
        <taxon>Methanobacteriota</taxon>
        <taxon>Stenosarchaea group</taxon>
        <taxon>Halobacteria</taxon>
        <taxon>Halobacteriales</taxon>
        <taxon>Natrialbaceae</taxon>
        <taxon>Natrialba</taxon>
    </lineage>
</organism>
<feature type="transmembrane region" description="Helical" evidence="1">
    <location>
        <begin position="204"/>
        <end position="225"/>
    </location>
</feature>
<feature type="transmembrane region" description="Helical" evidence="1">
    <location>
        <begin position="83"/>
        <end position="105"/>
    </location>
</feature>
<dbReference type="InterPro" id="IPR051790">
    <property type="entry name" value="Cytochrome_c-biogenesis_DsbD"/>
</dbReference>
<feature type="transmembrane region" description="Helical" evidence="1">
    <location>
        <begin position="6"/>
        <end position="31"/>
    </location>
</feature>
<keyword evidence="3" id="KW-1185">Reference proteome</keyword>
<dbReference type="RefSeq" id="WP_149082927.1">
    <property type="nucleotide sequence ID" value="NZ_VTAW01000037.1"/>
</dbReference>
<dbReference type="Proteomes" id="UP000324104">
    <property type="component" value="Unassembled WGS sequence"/>
</dbReference>
<feature type="transmembrane region" description="Helical" evidence="1">
    <location>
        <begin position="52"/>
        <end position="77"/>
    </location>
</feature>
<keyword evidence="1" id="KW-1133">Transmembrane helix</keyword>
<gene>
    <name evidence="2" type="ORF">FYC77_18225</name>
</gene>
<dbReference type="EMBL" id="VTAW01000037">
    <property type="protein sequence ID" value="TYT60549.1"/>
    <property type="molecule type" value="Genomic_DNA"/>
</dbReference>
<feature type="transmembrane region" description="Helical" evidence="1">
    <location>
        <begin position="125"/>
        <end position="145"/>
    </location>
</feature>
<reference evidence="2 3" key="1">
    <citation type="submission" date="2019-08" db="EMBL/GenBank/DDBJ databases">
        <title>Archaea genome.</title>
        <authorList>
            <person name="Kajale S."/>
            <person name="Shouche Y."/>
            <person name="Deshpande N."/>
            <person name="Sharma A."/>
        </authorList>
    </citation>
    <scope>NUCLEOTIDE SEQUENCE [LARGE SCALE GENOMIC DNA]</scope>
    <source>
        <strain evidence="2 3">ESP3B_9</strain>
    </source>
</reference>
<name>A0A5D5AFI1_9EURY</name>
<dbReference type="AlphaFoldDB" id="A0A5D5AFI1"/>
<protein>
    <submittedName>
        <fullName evidence="2">Cytochrome C biogenesis protein</fullName>
    </submittedName>
</protein>
<dbReference type="PANTHER" id="PTHR31272">
    <property type="entry name" value="CYTOCHROME C-TYPE BIOGENESIS PROTEIN HI_1454-RELATED"/>
    <property type="match status" value="1"/>
</dbReference>
<keyword evidence="1" id="KW-0472">Membrane</keyword>
<sequence>MPSDLRLLFAFTAGSATFFAPCAFPMLPGYVAYYLGDDVTGSTRAAIRRGSVVSLVASAGMFAVYLGLVGIAVAVGSQYFHRLVLLGGAVGLALIVLGVAMVGGLTHGRLFTMQLPERDRSYRGYFAFGVAYAIAAAGCTAPFFITVVLSSLSSGPVAAFLTVGAYAGGMVVMLVAVTLLTAVGHESLFRRIVPSGRILERAGGVLLIVAGVVQLYLFLFEYGGLAQLGLV</sequence>
<evidence type="ECO:0000313" key="3">
    <source>
        <dbReference type="Proteomes" id="UP000324104"/>
    </source>
</evidence>